<feature type="chain" id="PRO_5044845265" evidence="1">
    <location>
        <begin position="23"/>
        <end position="139"/>
    </location>
</feature>
<protein>
    <submittedName>
        <fullName evidence="2">Uncharacterized protein</fullName>
    </submittedName>
</protein>
<accession>A0ABD1Z1Y3</accession>
<dbReference type="EMBL" id="JBHFFA010000002">
    <property type="protein sequence ID" value="KAL2641804.1"/>
    <property type="molecule type" value="Genomic_DNA"/>
</dbReference>
<evidence type="ECO:0000313" key="2">
    <source>
        <dbReference type="EMBL" id="KAL2641804.1"/>
    </source>
</evidence>
<gene>
    <name evidence="2" type="ORF">R1flu_009391</name>
</gene>
<keyword evidence="1" id="KW-0732">Signal</keyword>
<dbReference type="AlphaFoldDB" id="A0ABD1Z1Y3"/>
<reference evidence="2 3" key="1">
    <citation type="submission" date="2024-09" db="EMBL/GenBank/DDBJ databases">
        <title>Chromosome-scale assembly of Riccia fluitans.</title>
        <authorList>
            <person name="Paukszto L."/>
            <person name="Sawicki J."/>
            <person name="Karawczyk K."/>
            <person name="Piernik-Szablinska J."/>
            <person name="Szczecinska M."/>
            <person name="Mazdziarz M."/>
        </authorList>
    </citation>
    <scope>NUCLEOTIDE SEQUENCE [LARGE SCALE GENOMIC DNA]</scope>
    <source>
        <strain evidence="2">Rf_01</strain>
        <tissue evidence="2">Aerial parts of the thallus</tissue>
    </source>
</reference>
<dbReference type="Proteomes" id="UP001605036">
    <property type="component" value="Unassembled WGS sequence"/>
</dbReference>
<name>A0ABD1Z1Y3_9MARC</name>
<proteinExistence type="predicted"/>
<evidence type="ECO:0000313" key="3">
    <source>
        <dbReference type="Proteomes" id="UP001605036"/>
    </source>
</evidence>
<keyword evidence="3" id="KW-1185">Reference proteome</keyword>
<feature type="signal peptide" evidence="1">
    <location>
        <begin position="1"/>
        <end position="22"/>
    </location>
</feature>
<sequence>MSRGLLFLCLLYLLLLVSPTIGVTERGKEVVEEEEGLPRTMLSRNRGVRRPENSVSGGNLKCAGLYSYCYSDWDCCSTWCNGWCYCLSDYDYCYYDYECCSGWCDRYYGCIYPYAKLGDRPRAKASPKWMAREELRTSE</sequence>
<evidence type="ECO:0000256" key="1">
    <source>
        <dbReference type="SAM" id="SignalP"/>
    </source>
</evidence>
<organism evidence="2 3">
    <name type="scientific">Riccia fluitans</name>
    <dbReference type="NCBI Taxonomy" id="41844"/>
    <lineage>
        <taxon>Eukaryota</taxon>
        <taxon>Viridiplantae</taxon>
        <taxon>Streptophyta</taxon>
        <taxon>Embryophyta</taxon>
        <taxon>Marchantiophyta</taxon>
        <taxon>Marchantiopsida</taxon>
        <taxon>Marchantiidae</taxon>
        <taxon>Marchantiales</taxon>
        <taxon>Ricciaceae</taxon>
        <taxon>Riccia</taxon>
    </lineage>
</organism>
<comment type="caution">
    <text evidence="2">The sequence shown here is derived from an EMBL/GenBank/DDBJ whole genome shotgun (WGS) entry which is preliminary data.</text>
</comment>